<dbReference type="Pfam" id="PF10634">
    <property type="entry name" value="Iron_transport"/>
    <property type="match status" value="1"/>
</dbReference>
<feature type="chain" id="PRO_5037405032" evidence="4">
    <location>
        <begin position="26"/>
        <end position="290"/>
    </location>
</feature>
<dbReference type="PROSITE" id="PS51257">
    <property type="entry name" value="PROKAR_LIPOPROTEIN"/>
    <property type="match status" value="1"/>
</dbReference>
<evidence type="ECO:0000313" key="5">
    <source>
        <dbReference type="EMBL" id="MBN9643265.1"/>
    </source>
</evidence>
<keyword evidence="6" id="KW-1185">Reference proteome</keyword>
<evidence type="ECO:0000256" key="1">
    <source>
        <dbReference type="ARBA" id="ARBA00010013"/>
    </source>
</evidence>
<name>A0A939IWC5_9CORY</name>
<dbReference type="AlphaFoldDB" id="A0A939IWC5"/>
<proteinExistence type="inferred from homology"/>
<reference evidence="5" key="1">
    <citation type="submission" date="2021-03" db="EMBL/GenBank/DDBJ databases">
        <authorList>
            <person name="Sun Q."/>
        </authorList>
    </citation>
    <scope>NUCLEOTIDE SEQUENCE</scope>
    <source>
        <strain evidence="5">CCM 8862</strain>
    </source>
</reference>
<feature type="signal peptide" evidence="4">
    <location>
        <begin position="1"/>
        <end position="25"/>
    </location>
</feature>
<dbReference type="RefSeq" id="WP_207117750.1">
    <property type="nucleotide sequence ID" value="NZ_JAFLEQ010000003.1"/>
</dbReference>
<dbReference type="Proteomes" id="UP000664332">
    <property type="component" value="Unassembled WGS sequence"/>
</dbReference>
<organism evidence="5 6">
    <name type="scientific">Corynebacterium mendelii</name>
    <dbReference type="NCBI Taxonomy" id="2765362"/>
    <lineage>
        <taxon>Bacteria</taxon>
        <taxon>Bacillati</taxon>
        <taxon>Actinomycetota</taxon>
        <taxon>Actinomycetes</taxon>
        <taxon>Mycobacteriales</taxon>
        <taxon>Corynebacteriaceae</taxon>
        <taxon>Corynebacterium</taxon>
    </lineage>
</organism>
<dbReference type="InterPro" id="IPR018470">
    <property type="entry name" value="Metal-bd_Tp34-typ"/>
</dbReference>
<feature type="region of interest" description="Disordered" evidence="3">
    <location>
        <begin position="27"/>
        <end position="91"/>
    </location>
</feature>
<feature type="compositionally biased region" description="Low complexity" evidence="3">
    <location>
        <begin position="31"/>
        <end position="74"/>
    </location>
</feature>
<comment type="caution">
    <text evidence="5">The sequence shown here is derived from an EMBL/GenBank/DDBJ whole genome shotgun (WGS) entry which is preliminary data.</text>
</comment>
<keyword evidence="2 4" id="KW-0732">Signal</keyword>
<evidence type="ECO:0000256" key="3">
    <source>
        <dbReference type="SAM" id="MobiDB-lite"/>
    </source>
</evidence>
<evidence type="ECO:0000313" key="6">
    <source>
        <dbReference type="Proteomes" id="UP000664332"/>
    </source>
</evidence>
<accession>A0A939IWC5</accession>
<comment type="similarity">
    <text evidence="1">Belongs to the UPF0423 family.</text>
</comment>
<evidence type="ECO:0000256" key="2">
    <source>
        <dbReference type="ARBA" id="ARBA00022729"/>
    </source>
</evidence>
<protein>
    <submittedName>
        <fullName evidence="5">Iron transporter</fullName>
    </submittedName>
</protein>
<sequence length="290" mass="31214">MTIKRTVLALTAASTMALVGLSACAENNGDTESATTTAAAQTSSPATEADTTMTGETTSDKAAPAEDAPEGAAGVNARPDECGLQEQQGPEASFGPFDVSIHYFQPGEMLPNPDADMTMASYADSQMHLEVDTKVNEFGTNWGWSVDETPADLRMFYKLEDPEGKQVAAGMMMEMNAIDGSHYGTNLVNDTITGPGEYTMTLTVYPPKNYSLHGDYITGVPAEGWFKPLTVVMPWKLTQDNLDIVKENKRENPMTVPDNCKDYPVKQFSDPTAEAAMKKAEAEAPLPMMG</sequence>
<dbReference type="InterPro" id="IPR038482">
    <property type="entry name" value="Tp34-type_sf"/>
</dbReference>
<dbReference type="Gene3D" id="2.60.40.2480">
    <property type="entry name" value="Periplasmic metal-binding protein Tp34-type"/>
    <property type="match status" value="1"/>
</dbReference>
<gene>
    <name evidence="5" type="ORF">JZY06_01260</name>
</gene>
<dbReference type="EMBL" id="JAFLEQ010000003">
    <property type="protein sequence ID" value="MBN9643265.1"/>
    <property type="molecule type" value="Genomic_DNA"/>
</dbReference>
<evidence type="ECO:0000256" key="4">
    <source>
        <dbReference type="SAM" id="SignalP"/>
    </source>
</evidence>